<evidence type="ECO:0000256" key="5">
    <source>
        <dbReference type="ARBA" id="ARBA00022692"/>
    </source>
</evidence>
<organism evidence="10 11">
    <name type="scientific">Candidatus Kuenenbacteria bacterium CG2_30_39_24</name>
    <dbReference type="NCBI Taxonomy" id="1805236"/>
    <lineage>
        <taxon>Bacteria</taxon>
        <taxon>Candidatus Kueneniibacteriota</taxon>
    </lineage>
</organism>
<keyword evidence="5 8" id="KW-0812">Transmembrane</keyword>
<feature type="domain" description="Type II secretion system protein GspF" evidence="9">
    <location>
        <begin position="250"/>
        <end position="373"/>
    </location>
</feature>
<feature type="transmembrane region" description="Helical" evidence="8">
    <location>
        <begin position="354"/>
        <end position="375"/>
    </location>
</feature>
<dbReference type="InterPro" id="IPR003004">
    <property type="entry name" value="GspF/PilC"/>
</dbReference>
<accession>A0A1J5FJT0</accession>
<gene>
    <name evidence="10" type="ORF">AUK13_02970</name>
</gene>
<evidence type="ECO:0000256" key="4">
    <source>
        <dbReference type="ARBA" id="ARBA00022519"/>
    </source>
</evidence>
<evidence type="ECO:0000256" key="3">
    <source>
        <dbReference type="ARBA" id="ARBA00022475"/>
    </source>
</evidence>
<feature type="transmembrane region" description="Helical" evidence="8">
    <location>
        <begin position="189"/>
        <end position="215"/>
    </location>
</feature>
<sequence length="381" mass="42328">MSESKFQNKEGTVADDQDIIGENDFWQKLKQKIASFQTIKLREKIFFVQNLRIMIKGGLSLGQALQTIIEQTNNSLFKKILSHASKSVEGGVPLSKALEKYPKVFNNLFVNMIKSGEVSGNLEDVLEKLHTQMKRDHDLISKVKGAMIYPAVVVAAMGGIGTAMMIFVVPKLVTVFDEFEATLPLPTRILIGVSKFITANGPVVALAIVVFVILFTKYYNSQAGKHFFHKLFLHLPILKTMIIKINLARFCRTTSSLLKTDIPIVQSLEITSMVVGNLYYRHALEDAAKKITKGLQINKVLANYPKLFPPTVIQMIKVGEESGAVCSTLEEVAQFYEEDVNQLMETLPSIIEPLLILILGLGVGAMAVAIIMPMYSLSETF</sequence>
<dbReference type="Pfam" id="PF00482">
    <property type="entry name" value="T2SSF"/>
    <property type="match status" value="2"/>
</dbReference>
<feature type="domain" description="Type II secretion system protein GspF" evidence="9">
    <location>
        <begin position="47"/>
        <end position="170"/>
    </location>
</feature>
<protein>
    <recommendedName>
        <fullName evidence="9">Type II secretion system protein GspF domain-containing protein</fullName>
    </recommendedName>
</protein>
<comment type="caution">
    <text evidence="10">The sequence shown here is derived from an EMBL/GenBank/DDBJ whole genome shotgun (WGS) entry which is preliminary data.</text>
</comment>
<dbReference type="InterPro" id="IPR042094">
    <property type="entry name" value="T2SS_GspF_sf"/>
</dbReference>
<keyword evidence="7 8" id="KW-0472">Membrane</keyword>
<dbReference type="PRINTS" id="PR00812">
    <property type="entry name" value="BCTERIALGSPF"/>
</dbReference>
<dbReference type="Proteomes" id="UP000183922">
    <property type="component" value="Unassembled WGS sequence"/>
</dbReference>
<dbReference type="EMBL" id="MNYR01000049">
    <property type="protein sequence ID" value="OIP55272.1"/>
    <property type="molecule type" value="Genomic_DNA"/>
</dbReference>
<evidence type="ECO:0000313" key="11">
    <source>
        <dbReference type="Proteomes" id="UP000183922"/>
    </source>
</evidence>
<evidence type="ECO:0000256" key="2">
    <source>
        <dbReference type="ARBA" id="ARBA00005745"/>
    </source>
</evidence>
<dbReference type="PANTHER" id="PTHR30012:SF0">
    <property type="entry name" value="TYPE II SECRETION SYSTEM PROTEIN F-RELATED"/>
    <property type="match status" value="1"/>
</dbReference>
<dbReference type="GO" id="GO:0005886">
    <property type="term" value="C:plasma membrane"/>
    <property type="evidence" value="ECO:0007669"/>
    <property type="project" value="UniProtKB-SubCell"/>
</dbReference>
<keyword evidence="3" id="KW-1003">Cell membrane</keyword>
<evidence type="ECO:0000256" key="7">
    <source>
        <dbReference type="ARBA" id="ARBA00023136"/>
    </source>
</evidence>
<dbReference type="InterPro" id="IPR018076">
    <property type="entry name" value="T2SS_GspF_dom"/>
</dbReference>
<dbReference type="FunFam" id="1.20.81.30:FF:000001">
    <property type="entry name" value="Type II secretion system protein F"/>
    <property type="match status" value="2"/>
</dbReference>
<proteinExistence type="inferred from homology"/>
<evidence type="ECO:0000259" key="9">
    <source>
        <dbReference type="Pfam" id="PF00482"/>
    </source>
</evidence>
<evidence type="ECO:0000256" key="8">
    <source>
        <dbReference type="SAM" id="Phobius"/>
    </source>
</evidence>
<keyword evidence="4" id="KW-0997">Cell inner membrane</keyword>
<evidence type="ECO:0000313" key="10">
    <source>
        <dbReference type="EMBL" id="OIP55272.1"/>
    </source>
</evidence>
<feature type="transmembrane region" description="Helical" evidence="8">
    <location>
        <begin position="147"/>
        <end position="169"/>
    </location>
</feature>
<comment type="similarity">
    <text evidence="2">Belongs to the GSP F family.</text>
</comment>
<dbReference type="PANTHER" id="PTHR30012">
    <property type="entry name" value="GENERAL SECRETION PATHWAY PROTEIN"/>
    <property type="match status" value="1"/>
</dbReference>
<evidence type="ECO:0000256" key="6">
    <source>
        <dbReference type="ARBA" id="ARBA00022989"/>
    </source>
</evidence>
<keyword evidence="6 8" id="KW-1133">Transmembrane helix</keyword>
<evidence type="ECO:0000256" key="1">
    <source>
        <dbReference type="ARBA" id="ARBA00004429"/>
    </source>
</evidence>
<reference evidence="10 11" key="1">
    <citation type="journal article" date="2016" name="Environ. Microbiol.">
        <title>Genomic resolution of a cold subsurface aquifer community provides metabolic insights for novel microbes adapted to high CO concentrations.</title>
        <authorList>
            <person name="Probst A.J."/>
            <person name="Castelle C.J."/>
            <person name="Singh A."/>
            <person name="Brown C.T."/>
            <person name="Anantharaman K."/>
            <person name="Sharon I."/>
            <person name="Hug L.A."/>
            <person name="Burstein D."/>
            <person name="Emerson J.B."/>
            <person name="Thomas B.C."/>
            <person name="Banfield J.F."/>
        </authorList>
    </citation>
    <scope>NUCLEOTIDE SEQUENCE [LARGE SCALE GENOMIC DNA]</scope>
    <source>
        <strain evidence="10">CG2_30_39_24</strain>
    </source>
</reference>
<name>A0A1J5FJT0_9BACT</name>
<dbReference type="AlphaFoldDB" id="A0A1J5FJT0"/>
<comment type="subcellular location">
    <subcellularLocation>
        <location evidence="1">Cell inner membrane</location>
        <topology evidence="1">Multi-pass membrane protein</topology>
    </subcellularLocation>
</comment>
<dbReference type="Gene3D" id="1.20.81.30">
    <property type="entry name" value="Type II secretion system (T2SS), domain F"/>
    <property type="match status" value="2"/>
</dbReference>
<dbReference type="STRING" id="1805236.AUK13_02970"/>